<sequence length="561" mass="61547">MAGKVRATVLRDTLISLRSILFFSVGISLVYGLLRLAGPLFMILVFDRVLPAQSEATLVSLVIILVIILTIMALLDYSRRRVLARFGAQFQERIEEHIFRSTARDTYFARSGNKPAAGLNEADGLRSFFHSGSLVAILDFMWSPVFLGVVFIISPFIGWIDVAGLALLVLINLSKVHFSKAREERHSEASDRIGDLKNTLSVSRHLIESQQMTAAFNKRWLSARRSSRDTAIEHKDFTGWFTALSSHTVLMLQYLALAAAAYLTIEGELTVGAMVAAMVLSRRIAYATERFLKQLPSIREARENWRSLDKALSAAEAPTAVLDGMAALRLSQVTVRCPLTKNKLLRNVSIDIEPGSSVQIVGGAAAGKTVFAETLIGRFAPSAGKVSIGAIELGRLSITDAARTIGYVPQHVSFVPGTIEENIAGLEDKLDRSSLVHAARVAQVHEKILSFPEGYDTRVDALGSRFSKSERHMLALARALYTKPRVLIIDEPDTSLREALSKNLKDEINGFLARGGILIMLTRIALRSYRPTRSFVLSDGSLKEMEINAKADGKVVAIQGG</sequence>
<keyword evidence="11" id="KW-1185">Reference proteome</keyword>
<keyword evidence="6 7" id="KW-0472">Membrane</keyword>
<evidence type="ECO:0000313" key="11">
    <source>
        <dbReference type="Proteomes" id="UP001203058"/>
    </source>
</evidence>
<name>A0ABS9VR59_9SPHN</name>
<dbReference type="Pfam" id="PF00664">
    <property type="entry name" value="ABC_membrane"/>
    <property type="match status" value="1"/>
</dbReference>
<proteinExistence type="predicted"/>
<feature type="transmembrane region" description="Helical" evidence="7">
    <location>
        <begin position="58"/>
        <end position="75"/>
    </location>
</feature>
<evidence type="ECO:0000256" key="4">
    <source>
        <dbReference type="ARBA" id="ARBA00022840"/>
    </source>
</evidence>
<feature type="domain" description="ABC transporter" evidence="8">
    <location>
        <begin position="328"/>
        <end position="558"/>
    </location>
</feature>
<dbReference type="InterPro" id="IPR036640">
    <property type="entry name" value="ABC1_TM_sf"/>
</dbReference>
<dbReference type="InterPro" id="IPR011527">
    <property type="entry name" value="ABC1_TM_dom"/>
</dbReference>
<dbReference type="GO" id="GO:0005524">
    <property type="term" value="F:ATP binding"/>
    <property type="evidence" value="ECO:0007669"/>
    <property type="project" value="UniProtKB-KW"/>
</dbReference>
<dbReference type="PROSITE" id="PS50893">
    <property type="entry name" value="ABC_TRANSPORTER_2"/>
    <property type="match status" value="1"/>
</dbReference>
<keyword evidence="3" id="KW-0547">Nucleotide-binding</keyword>
<dbReference type="Gene3D" id="3.40.50.300">
    <property type="entry name" value="P-loop containing nucleotide triphosphate hydrolases"/>
    <property type="match status" value="1"/>
</dbReference>
<evidence type="ECO:0000259" key="9">
    <source>
        <dbReference type="PROSITE" id="PS50929"/>
    </source>
</evidence>
<dbReference type="InterPro" id="IPR039421">
    <property type="entry name" value="Type_1_exporter"/>
</dbReference>
<dbReference type="PROSITE" id="PS50929">
    <property type="entry name" value="ABC_TM1F"/>
    <property type="match status" value="1"/>
</dbReference>
<dbReference type="InterPro" id="IPR027417">
    <property type="entry name" value="P-loop_NTPase"/>
</dbReference>
<evidence type="ECO:0000256" key="5">
    <source>
        <dbReference type="ARBA" id="ARBA00022989"/>
    </source>
</evidence>
<dbReference type="InterPro" id="IPR003593">
    <property type="entry name" value="AAA+_ATPase"/>
</dbReference>
<evidence type="ECO:0000256" key="6">
    <source>
        <dbReference type="ARBA" id="ARBA00023136"/>
    </source>
</evidence>
<keyword evidence="5 7" id="KW-1133">Transmembrane helix</keyword>
<keyword evidence="2 7" id="KW-0812">Transmembrane</keyword>
<comment type="subcellular location">
    <subcellularLocation>
        <location evidence="1">Cell membrane</location>
        <topology evidence="1">Multi-pass membrane protein</topology>
    </subcellularLocation>
</comment>
<feature type="transmembrane region" description="Helical" evidence="7">
    <location>
        <begin position="20"/>
        <end position="46"/>
    </location>
</feature>
<accession>A0ABS9VR59</accession>
<dbReference type="InterPro" id="IPR003439">
    <property type="entry name" value="ABC_transporter-like_ATP-bd"/>
</dbReference>
<dbReference type="Pfam" id="PF00005">
    <property type="entry name" value="ABC_tran"/>
    <property type="match status" value="1"/>
</dbReference>
<protein>
    <submittedName>
        <fullName evidence="10">ATP-binding cassette domain-containing protein</fullName>
    </submittedName>
</protein>
<keyword evidence="4 10" id="KW-0067">ATP-binding</keyword>
<dbReference type="PANTHER" id="PTHR24221:SF654">
    <property type="entry name" value="ATP-BINDING CASSETTE SUB-FAMILY B MEMBER 6"/>
    <property type="match status" value="1"/>
</dbReference>
<gene>
    <name evidence="10" type="ORF">LZ016_15235</name>
</gene>
<evidence type="ECO:0000256" key="7">
    <source>
        <dbReference type="SAM" id="Phobius"/>
    </source>
</evidence>
<dbReference type="SMART" id="SM00382">
    <property type="entry name" value="AAA"/>
    <property type="match status" value="1"/>
</dbReference>
<evidence type="ECO:0000259" key="8">
    <source>
        <dbReference type="PROSITE" id="PS50893"/>
    </source>
</evidence>
<evidence type="ECO:0000256" key="1">
    <source>
        <dbReference type="ARBA" id="ARBA00004651"/>
    </source>
</evidence>
<reference evidence="10 11" key="1">
    <citation type="submission" date="2022-03" db="EMBL/GenBank/DDBJ databases">
        <authorList>
            <person name="Jo J.-H."/>
            <person name="Im W.-T."/>
        </authorList>
    </citation>
    <scope>NUCLEOTIDE SEQUENCE [LARGE SCALE GENOMIC DNA]</scope>
    <source>
        <strain evidence="10 11">SM33</strain>
    </source>
</reference>
<comment type="caution">
    <text evidence="10">The sequence shown here is derived from an EMBL/GenBank/DDBJ whole genome shotgun (WGS) entry which is preliminary data.</text>
</comment>
<dbReference type="EMBL" id="JAKZHW010000002">
    <property type="protein sequence ID" value="MCH8617450.1"/>
    <property type="molecule type" value="Genomic_DNA"/>
</dbReference>
<dbReference type="PANTHER" id="PTHR24221">
    <property type="entry name" value="ATP-BINDING CASSETTE SUB-FAMILY B"/>
    <property type="match status" value="1"/>
</dbReference>
<dbReference type="Gene3D" id="1.20.1560.10">
    <property type="entry name" value="ABC transporter type 1, transmembrane domain"/>
    <property type="match status" value="1"/>
</dbReference>
<dbReference type="SUPFAM" id="SSF90123">
    <property type="entry name" value="ABC transporter transmembrane region"/>
    <property type="match status" value="1"/>
</dbReference>
<evidence type="ECO:0000256" key="2">
    <source>
        <dbReference type="ARBA" id="ARBA00022692"/>
    </source>
</evidence>
<feature type="domain" description="ABC transmembrane type-1" evidence="9">
    <location>
        <begin position="22"/>
        <end position="300"/>
    </location>
</feature>
<evidence type="ECO:0000313" key="10">
    <source>
        <dbReference type="EMBL" id="MCH8617450.1"/>
    </source>
</evidence>
<dbReference type="RefSeq" id="WP_241448323.1">
    <property type="nucleotide sequence ID" value="NZ_JAKZHW010000002.1"/>
</dbReference>
<evidence type="ECO:0000256" key="3">
    <source>
        <dbReference type="ARBA" id="ARBA00022741"/>
    </source>
</evidence>
<dbReference type="SUPFAM" id="SSF52540">
    <property type="entry name" value="P-loop containing nucleoside triphosphate hydrolases"/>
    <property type="match status" value="1"/>
</dbReference>
<dbReference type="Proteomes" id="UP001203058">
    <property type="component" value="Unassembled WGS sequence"/>
</dbReference>
<organism evidence="10 11">
    <name type="scientific">Sphingomonas telluris</name>
    <dbReference type="NCBI Taxonomy" id="2907998"/>
    <lineage>
        <taxon>Bacteria</taxon>
        <taxon>Pseudomonadati</taxon>
        <taxon>Pseudomonadota</taxon>
        <taxon>Alphaproteobacteria</taxon>
        <taxon>Sphingomonadales</taxon>
        <taxon>Sphingomonadaceae</taxon>
        <taxon>Sphingomonas</taxon>
    </lineage>
</organism>